<reference evidence="2 3" key="1">
    <citation type="journal article" date="2015" name="Nat. Commun.">
        <title>Outbred genome sequencing and CRISPR/Cas9 gene editing in butterflies.</title>
        <authorList>
            <person name="Li X."/>
            <person name="Fan D."/>
            <person name="Zhang W."/>
            <person name="Liu G."/>
            <person name="Zhang L."/>
            <person name="Zhao L."/>
            <person name="Fang X."/>
            <person name="Chen L."/>
            <person name="Dong Y."/>
            <person name="Chen Y."/>
            <person name="Ding Y."/>
            <person name="Zhao R."/>
            <person name="Feng M."/>
            <person name="Zhu Y."/>
            <person name="Feng Y."/>
            <person name="Jiang X."/>
            <person name="Zhu D."/>
            <person name="Xiang H."/>
            <person name="Feng X."/>
            <person name="Li S."/>
            <person name="Wang J."/>
            <person name="Zhang G."/>
            <person name="Kronforst M.R."/>
            <person name="Wang W."/>
        </authorList>
    </citation>
    <scope>NUCLEOTIDE SEQUENCE [LARGE SCALE GENOMIC DNA]</scope>
    <source>
        <strain evidence="2">Ya'a_city_454_Px</strain>
        <tissue evidence="2">Whole body</tissue>
    </source>
</reference>
<dbReference type="GO" id="GO:0007186">
    <property type="term" value="P:G protein-coupled receptor signaling pathway"/>
    <property type="evidence" value="ECO:0007669"/>
    <property type="project" value="TreeGrafter"/>
</dbReference>
<dbReference type="PANTHER" id="PTHR41151:SF1">
    <property type="entry name" value="PARTNER OF BURSICON"/>
    <property type="match status" value="1"/>
</dbReference>
<accession>A0A194PSM4</accession>
<evidence type="ECO:0000256" key="1">
    <source>
        <dbReference type="SAM" id="SignalP"/>
    </source>
</evidence>
<keyword evidence="3" id="KW-1185">Reference proteome</keyword>
<dbReference type="STRING" id="66420.A0A194PSM4"/>
<dbReference type="InterPro" id="IPR034441">
    <property type="entry name" value="Bursicon_suB"/>
</dbReference>
<gene>
    <name evidence="2" type="ORF">RR46_06576</name>
</gene>
<dbReference type="GO" id="GO:0031395">
    <property type="term" value="C:bursicon neuropeptide hormone complex"/>
    <property type="evidence" value="ECO:0007669"/>
    <property type="project" value="InterPro"/>
</dbReference>
<name>A0A194PSM4_PAPXU</name>
<dbReference type="Gene3D" id="2.10.90.10">
    <property type="entry name" value="Cystine-knot cytokines"/>
    <property type="match status" value="1"/>
</dbReference>
<dbReference type="Proteomes" id="UP000053268">
    <property type="component" value="Unassembled WGS sequence"/>
</dbReference>
<organism evidence="2 3">
    <name type="scientific">Papilio xuthus</name>
    <name type="common">Asian swallowtail butterfly</name>
    <dbReference type="NCBI Taxonomy" id="66420"/>
    <lineage>
        <taxon>Eukaryota</taxon>
        <taxon>Metazoa</taxon>
        <taxon>Ecdysozoa</taxon>
        <taxon>Arthropoda</taxon>
        <taxon>Hexapoda</taxon>
        <taxon>Insecta</taxon>
        <taxon>Pterygota</taxon>
        <taxon>Neoptera</taxon>
        <taxon>Endopterygota</taxon>
        <taxon>Lepidoptera</taxon>
        <taxon>Glossata</taxon>
        <taxon>Ditrysia</taxon>
        <taxon>Papilionoidea</taxon>
        <taxon>Papilionidae</taxon>
        <taxon>Papilioninae</taxon>
        <taxon>Papilio</taxon>
    </lineage>
</organism>
<dbReference type="AlphaFoldDB" id="A0A194PSM4"/>
<evidence type="ECO:0000313" key="3">
    <source>
        <dbReference type="Proteomes" id="UP000053268"/>
    </source>
</evidence>
<evidence type="ECO:0000313" key="2">
    <source>
        <dbReference type="EMBL" id="KPI94125.1"/>
    </source>
</evidence>
<dbReference type="InterPro" id="IPR029034">
    <property type="entry name" value="Cystine-knot_cytokine"/>
</dbReference>
<feature type="chain" id="PRO_5008263621" evidence="1">
    <location>
        <begin position="27"/>
        <end position="143"/>
    </location>
</feature>
<sequence length="143" mass="16374">MSFLSSINFLIFVIHCLLYITASIRADENCETFPTEIHVTKGKLSKEYDEIGSLIRSCSGEVTVNKCEGVCRSQIQPSVVTATGFLKECFCCRENYLRERIVTLTHCYDPDGLRLEDEDRATMEVRLREPDECKCHKCGDYSR</sequence>
<dbReference type="PANTHER" id="PTHR41151">
    <property type="entry name" value="PARTNER OF BURSICON"/>
    <property type="match status" value="1"/>
</dbReference>
<protein>
    <submittedName>
        <fullName evidence="2">Partner of bursicon</fullName>
    </submittedName>
</protein>
<dbReference type="GO" id="GO:0001664">
    <property type="term" value="F:G protein-coupled receptor binding"/>
    <property type="evidence" value="ECO:0007669"/>
    <property type="project" value="InterPro"/>
</dbReference>
<feature type="signal peptide" evidence="1">
    <location>
        <begin position="1"/>
        <end position="26"/>
    </location>
</feature>
<dbReference type="GO" id="GO:0005184">
    <property type="term" value="F:neuropeptide hormone activity"/>
    <property type="evidence" value="ECO:0007669"/>
    <property type="project" value="InterPro"/>
</dbReference>
<proteinExistence type="predicted"/>
<keyword evidence="1" id="KW-0732">Signal</keyword>
<dbReference type="EMBL" id="KQ459600">
    <property type="protein sequence ID" value="KPI94125.1"/>
    <property type="molecule type" value="Genomic_DNA"/>
</dbReference>